<dbReference type="PANTHER" id="PTHR44329">
    <property type="entry name" value="SERINE/THREONINE-PROTEIN KINASE TNNI3K-RELATED"/>
    <property type="match status" value="1"/>
</dbReference>
<dbReference type="STRING" id="33097.A0A150G8L1"/>
<keyword evidence="2" id="KW-0808">Transferase</keyword>
<dbReference type="InterPro" id="IPR008271">
    <property type="entry name" value="Ser/Thr_kinase_AS"/>
</dbReference>
<keyword evidence="1" id="KW-0723">Serine/threonine-protein kinase</keyword>
<feature type="region of interest" description="Disordered" evidence="7">
    <location>
        <begin position="642"/>
        <end position="669"/>
    </location>
</feature>
<protein>
    <recommendedName>
        <fullName evidence="13">Protein kinase domain-containing protein</fullName>
    </recommendedName>
</protein>
<evidence type="ECO:0008006" key="13">
    <source>
        <dbReference type="Google" id="ProtNLM"/>
    </source>
</evidence>
<dbReference type="InterPro" id="IPR011009">
    <property type="entry name" value="Kinase-like_dom_sf"/>
</dbReference>
<keyword evidence="4" id="KW-0418">Kinase</keyword>
<dbReference type="PROSITE" id="PS00108">
    <property type="entry name" value="PROTEIN_KINASE_ST"/>
    <property type="match status" value="1"/>
</dbReference>
<dbReference type="Gene3D" id="3.30.200.20">
    <property type="entry name" value="Phosphorylase Kinase, domain 1"/>
    <property type="match status" value="1"/>
</dbReference>
<dbReference type="Gene3D" id="1.10.510.10">
    <property type="entry name" value="Transferase(Phosphotransferase) domain 1"/>
    <property type="match status" value="1"/>
</dbReference>
<feature type="compositionally biased region" description="Gly residues" evidence="7">
    <location>
        <begin position="1027"/>
        <end position="1046"/>
    </location>
</feature>
<dbReference type="EMBL" id="LSYV01000052">
    <property type="protein sequence ID" value="KXZ45700.1"/>
    <property type="molecule type" value="Genomic_DNA"/>
</dbReference>
<dbReference type="AlphaFoldDB" id="A0A150G8L1"/>
<dbReference type="OrthoDB" id="538607at2759"/>
<feature type="region of interest" description="Disordered" evidence="7">
    <location>
        <begin position="1027"/>
        <end position="1061"/>
    </location>
</feature>
<feature type="region of interest" description="Disordered" evidence="7">
    <location>
        <begin position="1"/>
        <end position="20"/>
    </location>
</feature>
<name>A0A150G8L1_GONPE</name>
<feature type="compositionally biased region" description="Gly residues" evidence="7">
    <location>
        <begin position="1124"/>
        <end position="1144"/>
    </location>
</feature>
<accession>A0A150G8L1</accession>
<feature type="domain" description="Protein kinase" evidence="9">
    <location>
        <begin position="566"/>
        <end position="972"/>
    </location>
</feature>
<evidence type="ECO:0000313" key="12">
    <source>
        <dbReference type="Proteomes" id="UP000075714"/>
    </source>
</evidence>
<keyword evidence="5 6" id="KW-0067">ATP-binding</keyword>
<dbReference type="InterPro" id="IPR006189">
    <property type="entry name" value="CHASE_dom"/>
</dbReference>
<feature type="binding site" evidence="6">
    <location>
        <position position="593"/>
    </location>
    <ligand>
        <name>ATP</name>
        <dbReference type="ChEBI" id="CHEBI:30616"/>
    </ligand>
</feature>
<dbReference type="PROSITE" id="PS00107">
    <property type="entry name" value="PROTEIN_KINASE_ATP"/>
    <property type="match status" value="1"/>
</dbReference>
<organism evidence="11 12">
    <name type="scientific">Gonium pectorale</name>
    <name type="common">Green alga</name>
    <dbReference type="NCBI Taxonomy" id="33097"/>
    <lineage>
        <taxon>Eukaryota</taxon>
        <taxon>Viridiplantae</taxon>
        <taxon>Chlorophyta</taxon>
        <taxon>core chlorophytes</taxon>
        <taxon>Chlorophyceae</taxon>
        <taxon>CS clade</taxon>
        <taxon>Chlamydomonadales</taxon>
        <taxon>Volvocaceae</taxon>
        <taxon>Gonium</taxon>
    </lineage>
</organism>
<sequence length="1152" mass="118378">MSPHGDSKLNRKASGSPINSLVPRAPSSIVPDLPAAAWEAAGLRAGHRPGEYPSCCPWLLSSSGSHEPLAPACSLGWWRAVWQSVVCELKKVVSVVRARPLVLLPGLVVLGVVLGLGLWALIAASASEANFRHESALKIANDKALYIQTELDKTFMPAYVVKTSVQQNPNYYPPQPPDLAARYPTQPWYLVNAPFDRLAKDLIALTKAGSVRTVSAIPHGVIRTMYPLKGNSVTDDRNWGAIGKNWLNDGVNAAAVKLSLSSRNLTIIGPYNLTQGGIGVVGMQAIFVPMNQTDTFGVPAGPNQTTSLPTSSIPGMLDLTWQPQDENPRFWGLVTVLISWDALRDNVTRLQDLEDQGYDYVLTRPAGDAELAVAWSSGIDPPRLYDPANPRPLIYYNLPQALRDPVVVKVQLPNVEWTLYVTRADGWNPTWRNPLIVMVVILSQVLALLVFAVLVSRLQQRRLFREVVEAAGQLAHTTRTLEEEKNRMQALLARHYDLIDLLEGGGGTLGGLGGSFANAAGADGAGGNAASSLDGGVRSRFDIMRQKLLLQGTSLRRDQLGEAEQITVQELLGEGTFGKVYRGLWRGTEVAIKTIVLPAGMSGKEKREKMAVMEAAISSSLAHPNIVQTYTYHIRPLRDTAAQPASVAAPPPPTPLGDSPVSSSGNGAGVGGTAPDSCVGAVAAGPTAVNGVGTCSSGKPGCTQILAEQGAIVVGSSESSVSVTLSTATGAVAGGSAAVRAAAGCAPGAATPAALPAADGTAVCTGTGVGVGVGRQPSVDMPRGMSLDQPRGPTQGAIHSYEVGLNYPAILDTAADVAKALLHLHLNDVLHSDLKATNVMLKSTGAESGGRGVIAKVADFGLSVRLDHTATHVSAAFQGSLTHMAPEVMLQGHVSRAADVYAFGITMWEIFTGGHPYRGTPGALLGHQTASEGRRPLFPPGTPLRYRNLAERCWAHDAAARPTFSQILDELIAMRAEVPGPTPPIGPVLPLGKRIAAAMAAGRGGSGARAGGGAGGGAAVAANGGGGGGAAGGADGEAGDGDGSTPGGKQFAAADGGAGGGGAGGSINGSGGNGFGMLHKLGGGVGNAAIQVGSRILSLSRALQSADAMQSRGGLDPIAEEGSTHGGGHGAQGGGANGNGGSANGCGKPLAL</sequence>
<dbReference type="PROSITE" id="PS50839">
    <property type="entry name" value="CHASE"/>
    <property type="match status" value="1"/>
</dbReference>
<gene>
    <name evidence="11" type="ORF">GPECTOR_51g685</name>
</gene>
<evidence type="ECO:0000256" key="7">
    <source>
        <dbReference type="SAM" id="MobiDB-lite"/>
    </source>
</evidence>
<reference evidence="12" key="1">
    <citation type="journal article" date="2016" name="Nat. Commun.">
        <title>The Gonium pectorale genome demonstrates co-option of cell cycle regulation during the evolution of multicellularity.</title>
        <authorList>
            <person name="Hanschen E.R."/>
            <person name="Marriage T.N."/>
            <person name="Ferris P.J."/>
            <person name="Hamaji T."/>
            <person name="Toyoda A."/>
            <person name="Fujiyama A."/>
            <person name="Neme R."/>
            <person name="Noguchi H."/>
            <person name="Minakuchi Y."/>
            <person name="Suzuki M."/>
            <person name="Kawai-Toyooka H."/>
            <person name="Smith D.R."/>
            <person name="Sparks H."/>
            <person name="Anderson J."/>
            <person name="Bakaric R."/>
            <person name="Luria V."/>
            <person name="Karger A."/>
            <person name="Kirschner M.W."/>
            <person name="Durand P.M."/>
            <person name="Michod R.E."/>
            <person name="Nozaki H."/>
            <person name="Olson B.J."/>
        </authorList>
    </citation>
    <scope>NUCLEOTIDE SEQUENCE [LARGE SCALE GENOMIC DNA]</scope>
    <source>
        <strain evidence="12">NIES-2863</strain>
    </source>
</reference>
<keyword evidence="12" id="KW-1185">Reference proteome</keyword>
<dbReference type="InterPro" id="IPR017441">
    <property type="entry name" value="Protein_kinase_ATP_BS"/>
</dbReference>
<comment type="caution">
    <text evidence="11">The sequence shown here is derived from an EMBL/GenBank/DDBJ whole genome shotgun (WGS) entry which is preliminary data.</text>
</comment>
<feature type="region of interest" description="Disordered" evidence="7">
    <location>
        <begin position="1108"/>
        <end position="1152"/>
    </location>
</feature>
<dbReference type="GO" id="GO:0004674">
    <property type="term" value="F:protein serine/threonine kinase activity"/>
    <property type="evidence" value="ECO:0007669"/>
    <property type="project" value="UniProtKB-KW"/>
</dbReference>
<dbReference type="SUPFAM" id="SSF56112">
    <property type="entry name" value="Protein kinase-like (PK-like)"/>
    <property type="match status" value="1"/>
</dbReference>
<evidence type="ECO:0000256" key="8">
    <source>
        <dbReference type="SAM" id="Phobius"/>
    </source>
</evidence>
<keyword evidence="8" id="KW-1133">Transmembrane helix</keyword>
<evidence type="ECO:0000256" key="1">
    <source>
        <dbReference type="ARBA" id="ARBA00022527"/>
    </source>
</evidence>
<dbReference type="InterPro" id="IPR051681">
    <property type="entry name" value="Ser/Thr_Kinases-Pseudokinases"/>
</dbReference>
<feature type="transmembrane region" description="Helical" evidence="8">
    <location>
        <begin position="101"/>
        <end position="122"/>
    </location>
</feature>
<keyword evidence="8" id="KW-0812">Transmembrane</keyword>
<dbReference type="Proteomes" id="UP000075714">
    <property type="component" value="Unassembled WGS sequence"/>
</dbReference>
<evidence type="ECO:0000256" key="5">
    <source>
        <dbReference type="ARBA" id="ARBA00022840"/>
    </source>
</evidence>
<dbReference type="SMART" id="SM00220">
    <property type="entry name" value="S_TKc"/>
    <property type="match status" value="1"/>
</dbReference>
<dbReference type="PROSITE" id="PS50011">
    <property type="entry name" value="PROTEIN_KINASE_DOM"/>
    <property type="match status" value="1"/>
</dbReference>
<keyword evidence="3 6" id="KW-0547">Nucleotide-binding</keyword>
<evidence type="ECO:0000313" key="11">
    <source>
        <dbReference type="EMBL" id="KXZ45700.1"/>
    </source>
</evidence>
<evidence type="ECO:0000256" key="3">
    <source>
        <dbReference type="ARBA" id="ARBA00022741"/>
    </source>
</evidence>
<keyword evidence="8" id="KW-0472">Membrane</keyword>
<feature type="transmembrane region" description="Helical" evidence="8">
    <location>
        <begin position="435"/>
        <end position="455"/>
    </location>
</feature>
<dbReference type="Pfam" id="PF07714">
    <property type="entry name" value="PK_Tyr_Ser-Thr"/>
    <property type="match status" value="2"/>
</dbReference>
<dbReference type="SMART" id="SM01079">
    <property type="entry name" value="CHASE"/>
    <property type="match status" value="1"/>
</dbReference>
<evidence type="ECO:0000259" key="10">
    <source>
        <dbReference type="PROSITE" id="PS50839"/>
    </source>
</evidence>
<proteinExistence type="predicted"/>
<dbReference type="PANTHER" id="PTHR44329:SF214">
    <property type="entry name" value="PROTEIN KINASE DOMAIN-CONTAINING PROTEIN"/>
    <property type="match status" value="1"/>
</dbReference>
<evidence type="ECO:0000256" key="4">
    <source>
        <dbReference type="ARBA" id="ARBA00022777"/>
    </source>
</evidence>
<dbReference type="InterPro" id="IPR001245">
    <property type="entry name" value="Ser-Thr/Tyr_kinase_cat_dom"/>
</dbReference>
<evidence type="ECO:0000256" key="6">
    <source>
        <dbReference type="PROSITE-ProRule" id="PRU10141"/>
    </source>
</evidence>
<evidence type="ECO:0000256" key="2">
    <source>
        <dbReference type="ARBA" id="ARBA00022679"/>
    </source>
</evidence>
<dbReference type="GO" id="GO:0005524">
    <property type="term" value="F:ATP binding"/>
    <property type="evidence" value="ECO:0007669"/>
    <property type="project" value="UniProtKB-UniRule"/>
</dbReference>
<evidence type="ECO:0000259" key="9">
    <source>
        <dbReference type="PROSITE" id="PS50011"/>
    </source>
</evidence>
<dbReference type="InterPro" id="IPR000719">
    <property type="entry name" value="Prot_kinase_dom"/>
</dbReference>
<feature type="domain" description="CHASE" evidence="10">
    <location>
        <begin position="218"/>
        <end position="420"/>
    </location>
</feature>